<dbReference type="GO" id="GO:0005739">
    <property type="term" value="C:mitochondrion"/>
    <property type="evidence" value="ECO:0007669"/>
    <property type="project" value="TreeGrafter"/>
</dbReference>
<evidence type="ECO:0000259" key="4">
    <source>
        <dbReference type="Pfam" id="PF00561"/>
    </source>
</evidence>
<dbReference type="EMBL" id="JAEUBF010000026">
    <property type="protein sequence ID" value="KAH3680909.1"/>
    <property type="molecule type" value="Genomic_DNA"/>
</dbReference>
<dbReference type="InterPro" id="IPR029058">
    <property type="entry name" value="AB_hydrolase_fold"/>
</dbReference>
<organism evidence="5 6">
    <name type="scientific">Wickerhamomyces mucosus</name>
    <dbReference type="NCBI Taxonomy" id="1378264"/>
    <lineage>
        <taxon>Eukaryota</taxon>
        <taxon>Fungi</taxon>
        <taxon>Dikarya</taxon>
        <taxon>Ascomycota</taxon>
        <taxon>Saccharomycotina</taxon>
        <taxon>Saccharomycetes</taxon>
        <taxon>Phaffomycetales</taxon>
        <taxon>Wickerhamomycetaceae</taxon>
        <taxon>Wickerhamomyces</taxon>
    </lineage>
</organism>
<accession>A0A9P8Q162</accession>
<dbReference type="InterPro" id="IPR000073">
    <property type="entry name" value="AB_hydrolase_1"/>
</dbReference>
<dbReference type="SUPFAM" id="SSF53474">
    <property type="entry name" value="alpha/beta-Hydrolases"/>
    <property type="match status" value="1"/>
</dbReference>
<name>A0A9P8Q162_9ASCO</name>
<sequence length="348" mass="39967">MFQPTRVLRSNTANRLQHTNSIKMAYDLHKPQISVQQNLNTVNQSKEPILFIHGIFGSKKSYAQDCKLISNATHTPVYTLDLRNHGETSHAAPFNYDTLAHDIKDFCDEHNLQKVKLIGYSLGAKVSMLTSLRYPDLIKSAVIIDNAPINQPHLKQFMKTYTKSMKYILDNGKISKDDKEWKEKANELMKRFLPNSNLRRNLLLNLVNKPPKHHPNESAVNFDNDFIQFVNPIHEMEEMIINEVSSWPKDIENVQFKGEVKFIKGTKSPFITKEGEDAINFNFPNSSITKLNSNHDILDQRTNEYIQIITDFFNLHRYQDVPKDANVINYGASYGFQQPINNTTAASA</sequence>
<evidence type="ECO:0000313" key="5">
    <source>
        <dbReference type="EMBL" id="KAH3680909.1"/>
    </source>
</evidence>
<dbReference type="GO" id="GO:0016740">
    <property type="term" value="F:transferase activity"/>
    <property type="evidence" value="ECO:0007669"/>
    <property type="project" value="UniProtKB-KW"/>
</dbReference>
<protein>
    <recommendedName>
        <fullName evidence="4">AB hydrolase-1 domain-containing protein</fullName>
    </recommendedName>
</protein>
<dbReference type="Pfam" id="PF00561">
    <property type="entry name" value="Abhydrolase_1"/>
    <property type="match status" value="1"/>
</dbReference>
<reference evidence="5" key="1">
    <citation type="journal article" date="2021" name="Open Biol.">
        <title>Shared evolutionary footprints suggest mitochondrial oxidative damage underlies multiple complex I losses in fungi.</title>
        <authorList>
            <person name="Schikora-Tamarit M.A."/>
            <person name="Marcet-Houben M."/>
            <person name="Nosek J."/>
            <person name="Gabaldon T."/>
        </authorList>
    </citation>
    <scope>NUCLEOTIDE SEQUENCE</scope>
    <source>
        <strain evidence="5">CBS6341</strain>
    </source>
</reference>
<keyword evidence="6" id="KW-1185">Reference proteome</keyword>
<feature type="domain" description="AB hydrolase-1" evidence="4">
    <location>
        <begin position="48"/>
        <end position="153"/>
    </location>
</feature>
<comment type="caution">
    <text evidence="5">The sequence shown here is derived from an EMBL/GenBank/DDBJ whole genome shotgun (WGS) entry which is preliminary data.</text>
</comment>
<reference evidence="5" key="2">
    <citation type="submission" date="2021-01" db="EMBL/GenBank/DDBJ databases">
        <authorList>
            <person name="Schikora-Tamarit M.A."/>
        </authorList>
    </citation>
    <scope>NUCLEOTIDE SEQUENCE</scope>
    <source>
        <strain evidence="5">CBS6341</strain>
    </source>
</reference>
<evidence type="ECO:0000313" key="6">
    <source>
        <dbReference type="Proteomes" id="UP000769528"/>
    </source>
</evidence>
<comment type="similarity">
    <text evidence="1">Belongs to the AB hydrolase superfamily.</text>
</comment>
<evidence type="ECO:0000256" key="1">
    <source>
        <dbReference type="ARBA" id="ARBA00008645"/>
    </source>
</evidence>
<dbReference type="PANTHER" id="PTHR46118:SF4">
    <property type="entry name" value="PROTEIN ABHD11"/>
    <property type="match status" value="1"/>
</dbReference>
<evidence type="ECO:0000256" key="2">
    <source>
        <dbReference type="ARBA" id="ARBA00022679"/>
    </source>
</evidence>
<dbReference type="OrthoDB" id="8119704at2759"/>
<proteinExistence type="inferred from homology"/>
<evidence type="ECO:0000256" key="3">
    <source>
        <dbReference type="ARBA" id="ARBA00022801"/>
    </source>
</evidence>
<gene>
    <name evidence="5" type="ORF">WICMUC_000052</name>
</gene>
<dbReference type="Gene3D" id="3.40.50.1820">
    <property type="entry name" value="alpha/beta hydrolase"/>
    <property type="match status" value="1"/>
</dbReference>
<dbReference type="Proteomes" id="UP000769528">
    <property type="component" value="Unassembled WGS sequence"/>
</dbReference>
<dbReference type="AlphaFoldDB" id="A0A9P8Q162"/>
<keyword evidence="3" id="KW-0378">Hydrolase</keyword>
<dbReference type="PANTHER" id="PTHR46118">
    <property type="entry name" value="PROTEIN ABHD11"/>
    <property type="match status" value="1"/>
</dbReference>
<keyword evidence="2" id="KW-0808">Transferase</keyword>
<dbReference type="GO" id="GO:0052689">
    <property type="term" value="F:carboxylic ester hydrolase activity"/>
    <property type="evidence" value="ECO:0007669"/>
    <property type="project" value="TreeGrafter"/>
</dbReference>